<dbReference type="CDD" id="cd00635">
    <property type="entry name" value="PLPDE_III_YBL036c_like"/>
    <property type="match status" value="1"/>
</dbReference>
<keyword evidence="7" id="KW-1185">Reference proteome</keyword>
<accession>A0A840UT78</accession>
<comment type="cofactor">
    <cofactor evidence="3">
        <name>pyridoxal 5'-phosphate</name>
        <dbReference type="ChEBI" id="CHEBI:597326"/>
    </cofactor>
</comment>
<dbReference type="PANTHER" id="PTHR10146:SF14">
    <property type="entry name" value="PYRIDOXAL PHOSPHATE HOMEOSTASIS PROTEIN"/>
    <property type="match status" value="1"/>
</dbReference>
<proteinExistence type="inferred from homology"/>
<dbReference type="GO" id="GO:0030170">
    <property type="term" value="F:pyridoxal phosphate binding"/>
    <property type="evidence" value="ECO:0007669"/>
    <property type="project" value="UniProtKB-UniRule"/>
</dbReference>
<feature type="domain" description="Alanine racemase N-terminal" evidence="5">
    <location>
        <begin position="5"/>
        <end position="227"/>
    </location>
</feature>
<evidence type="ECO:0000256" key="3">
    <source>
        <dbReference type="PIRSR" id="PIRSR004848-1"/>
    </source>
</evidence>
<feature type="modified residue" description="N6-(pyridoxal phosphate)lysine" evidence="2 3">
    <location>
        <position position="34"/>
    </location>
</feature>
<dbReference type="PIRSF" id="PIRSF004848">
    <property type="entry name" value="YBL036c_PLPDEIII"/>
    <property type="match status" value="1"/>
</dbReference>
<dbReference type="InterPro" id="IPR011078">
    <property type="entry name" value="PyrdxlP_homeostasis"/>
</dbReference>
<comment type="similarity">
    <text evidence="2 4">Belongs to the pyridoxal phosphate-binding protein YggS/PROSC family.</text>
</comment>
<dbReference type="Proteomes" id="UP000539642">
    <property type="component" value="Unassembled WGS sequence"/>
</dbReference>
<dbReference type="InterPro" id="IPR029066">
    <property type="entry name" value="PLP-binding_barrel"/>
</dbReference>
<dbReference type="Pfam" id="PF01168">
    <property type="entry name" value="Ala_racemase_N"/>
    <property type="match status" value="1"/>
</dbReference>
<sequence>MIEENLQRIKETINRCALRCRRNPEDIQLIAVSKTIPVALMRKAMQHGQRTFGENYIQEAEQKWQELDRAVDLHFIGHLQTNKAKIAATISSVIETVDSLRLAEALNKHLNALDRNLRILIQVNIGNDPNKSGTMPEKVEELLRQIRLLPRLEVIGLMTIPPLSPNPEATRPYFKALRHLAEELAGKGLFHDNQHVALSMGMSDDFEVAIEEGATMVRIGTALFGHRTVRA</sequence>
<evidence type="ECO:0000313" key="7">
    <source>
        <dbReference type="Proteomes" id="UP000539642"/>
    </source>
</evidence>
<comment type="caution">
    <text evidence="6">The sequence shown here is derived from an EMBL/GenBank/DDBJ whole genome shotgun (WGS) entry which is preliminary data.</text>
</comment>
<evidence type="ECO:0000313" key="6">
    <source>
        <dbReference type="EMBL" id="MBB5348875.1"/>
    </source>
</evidence>
<dbReference type="HAMAP" id="MF_02087">
    <property type="entry name" value="PLP_homeostasis"/>
    <property type="match status" value="1"/>
</dbReference>
<dbReference type="InterPro" id="IPR001608">
    <property type="entry name" value="Ala_racemase_N"/>
</dbReference>
<dbReference type="FunFam" id="3.20.20.10:FF:000018">
    <property type="entry name" value="Pyridoxal phosphate homeostasis protein"/>
    <property type="match status" value="1"/>
</dbReference>
<comment type="function">
    <text evidence="2">Pyridoxal 5'-phosphate (PLP)-binding protein, which is involved in PLP homeostasis.</text>
</comment>
<dbReference type="RefSeq" id="WP_183351694.1">
    <property type="nucleotide sequence ID" value="NZ_JACHEO010000016.1"/>
</dbReference>
<dbReference type="SUPFAM" id="SSF51419">
    <property type="entry name" value="PLP-binding barrel"/>
    <property type="match status" value="1"/>
</dbReference>
<keyword evidence="1 2" id="KW-0663">Pyridoxal phosphate</keyword>
<dbReference type="EMBL" id="JACHEO010000016">
    <property type="protein sequence ID" value="MBB5348875.1"/>
    <property type="molecule type" value="Genomic_DNA"/>
</dbReference>
<name>A0A840UT78_9BACT</name>
<dbReference type="Gene3D" id="3.20.20.10">
    <property type="entry name" value="Alanine racemase"/>
    <property type="match status" value="1"/>
</dbReference>
<evidence type="ECO:0000256" key="1">
    <source>
        <dbReference type="ARBA" id="ARBA00022898"/>
    </source>
</evidence>
<reference evidence="6 7" key="1">
    <citation type="submission" date="2020-08" db="EMBL/GenBank/DDBJ databases">
        <title>Genomic Encyclopedia of Type Strains, Phase IV (KMG-IV): sequencing the most valuable type-strain genomes for metagenomic binning, comparative biology and taxonomic classification.</title>
        <authorList>
            <person name="Goeker M."/>
        </authorList>
    </citation>
    <scope>NUCLEOTIDE SEQUENCE [LARGE SCALE GENOMIC DNA]</scope>
    <source>
        <strain evidence="6 7">DSM 28570</strain>
    </source>
</reference>
<dbReference type="NCBIfam" id="TIGR00044">
    <property type="entry name" value="YggS family pyridoxal phosphate-dependent enzyme"/>
    <property type="match status" value="1"/>
</dbReference>
<protein>
    <recommendedName>
        <fullName evidence="2">Pyridoxal phosphate homeostasis protein</fullName>
        <shortName evidence="2">PLP homeostasis protein</shortName>
    </recommendedName>
</protein>
<evidence type="ECO:0000256" key="4">
    <source>
        <dbReference type="RuleBase" id="RU004514"/>
    </source>
</evidence>
<dbReference type="AlphaFoldDB" id="A0A840UT78"/>
<organism evidence="6 7">
    <name type="scientific">Desulfoprunum benzoelyticum</name>
    <dbReference type="NCBI Taxonomy" id="1506996"/>
    <lineage>
        <taxon>Bacteria</taxon>
        <taxon>Pseudomonadati</taxon>
        <taxon>Thermodesulfobacteriota</taxon>
        <taxon>Desulfobulbia</taxon>
        <taxon>Desulfobulbales</taxon>
        <taxon>Desulfobulbaceae</taxon>
        <taxon>Desulfoprunum</taxon>
    </lineage>
</organism>
<evidence type="ECO:0000256" key="2">
    <source>
        <dbReference type="HAMAP-Rule" id="MF_02087"/>
    </source>
</evidence>
<dbReference type="PANTHER" id="PTHR10146">
    <property type="entry name" value="PROLINE SYNTHETASE CO-TRANSCRIBED BACTERIAL HOMOLOG PROTEIN"/>
    <property type="match status" value="1"/>
</dbReference>
<evidence type="ECO:0000259" key="5">
    <source>
        <dbReference type="Pfam" id="PF01168"/>
    </source>
</evidence>
<gene>
    <name evidence="6" type="ORF">HNQ81_002616</name>
</gene>